<name>A0A397ULZ8_9GLOM</name>
<reference evidence="1 2" key="1">
    <citation type="submission" date="2018-06" db="EMBL/GenBank/DDBJ databases">
        <title>Comparative genomics reveals the genomic features of Rhizophagus irregularis, R. cerebriforme, R. diaphanum and Gigaspora rosea, and their symbiotic lifestyle signature.</title>
        <authorList>
            <person name="Morin E."/>
            <person name="San Clemente H."/>
            <person name="Chen E.C.H."/>
            <person name="De La Providencia I."/>
            <person name="Hainaut M."/>
            <person name="Kuo A."/>
            <person name="Kohler A."/>
            <person name="Murat C."/>
            <person name="Tang N."/>
            <person name="Roy S."/>
            <person name="Loubradou J."/>
            <person name="Henrissat B."/>
            <person name="Grigoriev I.V."/>
            <person name="Corradi N."/>
            <person name="Roux C."/>
            <person name="Martin F.M."/>
        </authorList>
    </citation>
    <scope>NUCLEOTIDE SEQUENCE [LARGE SCALE GENOMIC DNA]</scope>
    <source>
        <strain evidence="1 2">DAOM 194757</strain>
    </source>
</reference>
<dbReference type="OrthoDB" id="2315425at2759"/>
<comment type="caution">
    <text evidence="1">The sequence shown here is derived from an EMBL/GenBank/DDBJ whole genome shotgun (WGS) entry which is preliminary data.</text>
</comment>
<proteinExistence type="predicted"/>
<organism evidence="1 2">
    <name type="scientific">Gigaspora rosea</name>
    <dbReference type="NCBI Taxonomy" id="44941"/>
    <lineage>
        <taxon>Eukaryota</taxon>
        <taxon>Fungi</taxon>
        <taxon>Fungi incertae sedis</taxon>
        <taxon>Mucoromycota</taxon>
        <taxon>Glomeromycotina</taxon>
        <taxon>Glomeromycetes</taxon>
        <taxon>Diversisporales</taxon>
        <taxon>Gigasporaceae</taxon>
        <taxon>Gigaspora</taxon>
    </lineage>
</organism>
<dbReference type="AlphaFoldDB" id="A0A397ULZ8"/>
<accession>A0A397ULZ8</accession>
<evidence type="ECO:0000313" key="2">
    <source>
        <dbReference type="Proteomes" id="UP000266673"/>
    </source>
</evidence>
<dbReference type="Proteomes" id="UP000266673">
    <property type="component" value="Unassembled WGS sequence"/>
</dbReference>
<evidence type="ECO:0000313" key="1">
    <source>
        <dbReference type="EMBL" id="RIB08166.1"/>
    </source>
</evidence>
<sequence length="559" mass="64582">MPKYKVTLISQGEIIRDLHFGPYAKEWWVSRPTNNDVEHMILYPDGFEPRYLCQSGSLQSNTCKSSSEAVTYIYQQAFFTKVRLDGLLVMGFDDPEICKIEIVRIYQNFQEAYVFRDTNPNTVWSKIGILTQFTGSKLFGLEHEQTKSKINKEQNLTCTQNQESNIIELLTELKKIYPPDYTIKDRELRAWKALLQHTGCTNITPFEKELKQLRLVATRHSKPKTDEYVELVEDSAKDQSMLKQLYECGHLRTTPENHEDIADQFWNAFQDALDSNIRGIDGKRRILSIIADKIPYNKIKENLSEQFCEEYPDGIKRTTFYKYLEGGQYIYKKNLGGLCSICNMYGYESFDELRKQIQEHILSNLHTELKELQEYLLYYLAHQTRKVYLNAQLYANLGKFDRKGAVIIVDYKMKVLPKSARETKQDFFGKKGWSLHSVLVYTRPPDNNNLHVHAFDHWSADSRQDAWFIASSLHAAITNLDPQPEWTFLEAGEAKTTIDSHHAQISHAISRHVRLGFDIAEGSDIQLAIEGICGTSVAHLEPECTKGYIRARAMPNIGE</sequence>
<gene>
    <name evidence="1" type="ORF">C2G38_2212330</name>
</gene>
<keyword evidence="2" id="KW-1185">Reference proteome</keyword>
<protein>
    <submittedName>
        <fullName evidence="1">Uncharacterized protein</fullName>
    </submittedName>
</protein>
<dbReference type="EMBL" id="QKWP01001544">
    <property type="protein sequence ID" value="RIB08166.1"/>
    <property type="molecule type" value="Genomic_DNA"/>
</dbReference>